<dbReference type="AlphaFoldDB" id="A0A8J6PEL8"/>
<organism evidence="7 8">
    <name type="scientific">Taishania pollutisoli</name>
    <dbReference type="NCBI Taxonomy" id="2766479"/>
    <lineage>
        <taxon>Bacteria</taxon>
        <taxon>Pseudomonadati</taxon>
        <taxon>Bacteroidota</taxon>
        <taxon>Flavobacteriia</taxon>
        <taxon>Flavobacteriales</taxon>
        <taxon>Crocinitomicaceae</taxon>
        <taxon>Taishania</taxon>
    </lineage>
</organism>
<protein>
    <recommendedName>
        <fullName evidence="3">beta-N-acetylhexosaminidase</fullName>
        <ecNumber evidence="3">3.2.1.52</ecNumber>
    </recommendedName>
</protein>
<dbReference type="GO" id="GO:0004563">
    <property type="term" value="F:beta-N-acetylhexosaminidase activity"/>
    <property type="evidence" value="ECO:0007669"/>
    <property type="project" value="UniProtKB-EC"/>
</dbReference>
<keyword evidence="8" id="KW-1185">Reference proteome</keyword>
<comment type="catalytic activity">
    <reaction evidence="1">
        <text>Hydrolysis of terminal non-reducing N-acetyl-D-hexosamine residues in N-acetyl-beta-D-hexosaminides.</text>
        <dbReference type="EC" id="3.2.1.52"/>
    </reaction>
</comment>
<dbReference type="PROSITE" id="PS51257">
    <property type="entry name" value="PROKAR_LIPOPROTEIN"/>
    <property type="match status" value="1"/>
</dbReference>
<dbReference type="Gene3D" id="3.20.20.300">
    <property type="entry name" value="Glycoside hydrolase, family 3, N-terminal domain"/>
    <property type="match status" value="1"/>
</dbReference>
<dbReference type="GO" id="GO:0009254">
    <property type="term" value="P:peptidoglycan turnover"/>
    <property type="evidence" value="ECO:0007669"/>
    <property type="project" value="TreeGrafter"/>
</dbReference>
<comment type="similarity">
    <text evidence="2">Belongs to the glycosyl hydrolase 3 family.</text>
</comment>
<evidence type="ECO:0000256" key="4">
    <source>
        <dbReference type="ARBA" id="ARBA00022801"/>
    </source>
</evidence>
<name>A0A8J6PEL8_9FLAO</name>
<evidence type="ECO:0000259" key="6">
    <source>
        <dbReference type="Pfam" id="PF00933"/>
    </source>
</evidence>
<dbReference type="PANTHER" id="PTHR30480">
    <property type="entry name" value="BETA-HEXOSAMINIDASE-RELATED"/>
    <property type="match status" value="1"/>
</dbReference>
<evidence type="ECO:0000313" key="8">
    <source>
        <dbReference type="Proteomes" id="UP000652681"/>
    </source>
</evidence>
<comment type="caution">
    <text evidence="7">The sequence shown here is derived from an EMBL/GenBank/DDBJ whole genome shotgun (WGS) entry which is preliminary data.</text>
</comment>
<dbReference type="PROSITE" id="PS00775">
    <property type="entry name" value="GLYCOSYL_HYDROL_F3"/>
    <property type="match status" value="1"/>
</dbReference>
<dbReference type="GO" id="GO:0005975">
    <property type="term" value="P:carbohydrate metabolic process"/>
    <property type="evidence" value="ECO:0007669"/>
    <property type="project" value="InterPro"/>
</dbReference>
<evidence type="ECO:0000256" key="1">
    <source>
        <dbReference type="ARBA" id="ARBA00001231"/>
    </source>
</evidence>
<sequence>MNKFFTFFLFAGISFVSCTQNDDLVVQKLPKSSETKQPAPQEKADTLTIEDYFSNSKVIDERVDKLFSKLSDEEKVAQLIMPAMGRLGQTEEVIMKLVAAKKIGGVLMLNGTKEQFTKWIADINAKNAELGVLPFLYSADAEPSLVNRKITGSTVVKKAAELTTEEEVRTVAQTISKDLNEIGINYNFAPVSDMASNSTVGYRGFGKDPKNIVPFSWAFIEESSKANIISTAKHFPGHGLVSGDTHKALQVIDGELKELATFKELAAKNVPSIMIGHLAVKNNPKYNTNGLPATVSPVIVTDLLRKELNYKGLVVTDAMNMGGVTQVPNVNTAVIEAGCDILLMPLDAEKAHTEILKKYQADTAFKAKADEAAKRVIRMKLCLGLM</sequence>
<keyword evidence="4 7" id="KW-0378">Hydrolase</keyword>
<reference evidence="7" key="1">
    <citation type="submission" date="2020-09" db="EMBL/GenBank/DDBJ databases">
        <title>Taishania pollutisoli gen. nov., sp. nov., Isolated from Tetrabromobisphenol A-Contaminated Soil.</title>
        <authorList>
            <person name="Chen Q."/>
        </authorList>
    </citation>
    <scope>NUCLEOTIDE SEQUENCE</scope>
    <source>
        <strain evidence="7">CZZ-1</strain>
    </source>
</reference>
<dbReference type="EMBL" id="JACVEL010000008">
    <property type="protein sequence ID" value="MBC9813153.1"/>
    <property type="molecule type" value="Genomic_DNA"/>
</dbReference>
<evidence type="ECO:0000313" key="7">
    <source>
        <dbReference type="EMBL" id="MBC9813153.1"/>
    </source>
</evidence>
<dbReference type="RefSeq" id="WP_216714405.1">
    <property type="nucleotide sequence ID" value="NZ_JACVEL010000008.1"/>
</dbReference>
<dbReference type="Proteomes" id="UP000652681">
    <property type="component" value="Unassembled WGS sequence"/>
</dbReference>
<gene>
    <name evidence="7" type="ORF">H9Y05_11815</name>
</gene>
<dbReference type="InterPro" id="IPR019800">
    <property type="entry name" value="Glyco_hydro_3_AS"/>
</dbReference>
<evidence type="ECO:0000256" key="2">
    <source>
        <dbReference type="ARBA" id="ARBA00005336"/>
    </source>
</evidence>
<feature type="domain" description="Glycoside hydrolase family 3 N-terminal" evidence="6">
    <location>
        <begin position="73"/>
        <end position="378"/>
    </location>
</feature>
<dbReference type="InterPro" id="IPR050226">
    <property type="entry name" value="NagZ_Beta-hexosaminidase"/>
</dbReference>
<dbReference type="InterPro" id="IPR017853">
    <property type="entry name" value="GH"/>
</dbReference>
<dbReference type="PANTHER" id="PTHR30480:SF13">
    <property type="entry name" value="BETA-HEXOSAMINIDASE"/>
    <property type="match status" value="1"/>
</dbReference>
<dbReference type="InterPro" id="IPR001764">
    <property type="entry name" value="Glyco_hydro_3_N"/>
</dbReference>
<accession>A0A8J6PEL8</accession>
<dbReference type="SUPFAM" id="SSF51445">
    <property type="entry name" value="(Trans)glycosidases"/>
    <property type="match status" value="1"/>
</dbReference>
<dbReference type="InterPro" id="IPR036962">
    <property type="entry name" value="Glyco_hydro_3_N_sf"/>
</dbReference>
<keyword evidence="5" id="KW-0326">Glycosidase</keyword>
<dbReference type="Pfam" id="PF00933">
    <property type="entry name" value="Glyco_hydro_3"/>
    <property type="match status" value="1"/>
</dbReference>
<dbReference type="EC" id="3.2.1.52" evidence="3"/>
<proteinExistence type="inferred from homology"/>
<evidence type="ECO:0000256" key="5">
    <source>
        <dbReference type="ARBA" id="ARBA00023295"/>
    </source>
</evidence>
<evidence type="ECO:0000256" key="3">
    <source>
        <dbReference type="ARBA" id="ARBA00012663"/>
    </source>
</evidence>